<dbReference type="EMBL" id="JNVM01000006">
    <property type="protein sequence ID" value="KEQ26659.1"/>
    <property type="molecule type" value="Genomic_DNA"/>
</dbReference>
<proteinExistence type="predicted"/>
<sequence>MDFNEYMTFVRKCSQEPIQELTELDFHELEKTLGTKLPVEFKSYYLEHNGNHSVPDECYLFFPIKYGFSIERRLEVYAKQGIHFGKKIPFAGDGYGHTYALSLEDNSFGKVLFLQHENEDNQEYEVVANSFSEFLIFFVSKGKTFVR</sequence>
<keyword evidence="3" id="KW-1185">Reference proteome</keyword>
<name>A0A081P7I6_9BACL</name>
<dbReference type="Pfam" id="PF09346">
    <property type="entry name" value="SMI1_KNR4"/>
    <property type="match status" value="1"/>
</dbReference>
<protein>
    <recommendedName>
        <fullName evidence="1">Knr4/Smi1-like domain-containing protein</fullName>
    </recommendedName>
</protein>
<evidence type="ECO:0000313" key="2">
    <source>
        <dbReference type="EMBL" id="KEQ26659.1"/>
    </source>
</evidence>
<dbReference type="SUPFAM" id="SSF160631">
    <property type="entry name" value="SMI1/KNR4-like"/>
    <property type="match status" value="1"/>
</dbReference>
<reference evidence="2 3" key="1">
    <citation type="submission" date="2014-06" db="EMBL/GenBank/DDBJ databases">
        <title>Draft genome sequence of Paenibacillus sp. MSt1.</title>
        <authorList>
            <person name="Aw Y.K."/>
            <person name="Ong K.S."/>
            <person name="Gan H.M."/>
            <person name="Lee S.M."/>
        </authorList>
    </citation>
    <scope>NUCLEOTIDE SEQUENCE [LARGE SCALE GENOMIC DNA]</scope>
    <source>
        <strain evidence="2 3">MSt1</strain>
    </source>
</reference>
<dbReference type="Proteomes" id="UP000028123">
    <property type="component" value="Unassembled WGS sequence"/>
</dbReference>
<dbReference type="InterPro" id="IPR037883">
    <property type="entry name" value="Knr4/Smi1-like_sf"/>
</dbReference>
<evidence type="ECO:0000313" key="3">
    <source>
        <dbReference type="Proteomes" id="UP000028123"/>
    </source>
</evidence>
<dbReference type="RefSeq" id="WP_036679557.1">
    <property type="nucleotide sequence ID" value="NZ_JNVM01000006.1"/>
</dbReference>
<dbReference type="InterPro" id="IPR018958">
    <property type="entry name" value="Knr4/Smi1-like_dom"/>
</dbReference>
<evidence type="ECO:0000259" key="1">
    <source>
        <dbReference type="SMART" id="SM00860"/>
    </source>
</evidence>
<dbReference type="SMART" id="SM00860">
    <property type="entry name" value="SMI1_KNR4"/>
    <property type="match status" value="1"/>
</dbReference>
<accession>A0A081P7I6</accession>
<dbReference type="Gene3D" id="3.40.1580.10">
    <property type="entry name" value="SMI1/KNR4-like"/>
    <property type="match status" value="1"/>
</dbReference>
<organism evidence="2 3">
    <name type="scientific">Paenibacillus tyrfis</name>
    <dbReference type="NCBI Taxonomy" id="1501230"/>
    <lineage>
        <taxon>Bacteria</taxon>
        <taxon>Bacillati</taxon>
        <taxon>Bacillota</taxon>
        <taxon>Bacilli</taxon>
        <taxon>Bacillales</taxon>
        <taxon>Paenibacillaceae</taxon>
        <taxon>Paenibacillus</taxon>
    </lineage>
</organism>
<dbReference type="OrthoDB" id="8657476at2"/>
<gene>
    <name evidence="2" type="ORF">ET33_32995</name>
</gene>
<comment type="caution">
    <text evidence="2">The sequence shown here is derived from an EMBL/GenBank/DDBJ whole genome shotgun (WGS) entry which is preliminary data.</text>
</comment>
<dbReference type="AlphaFoldDB" id="A0A081P7I6"/>
<feature type="domain" description="Knr4/Smi1-like" evidence="1">
    <location>
        <begin position="20"/>
        <end position="137"/>
    </location>
</feature>